<evidence type="ECO:0000259" key="7">
    <source>
        <dbReference type="PROSITE" id="PS50850"/>
    </source>
</evidence>
<accession>A0A101SLJ4</accession>
<dbReference type="Proteomes" id="UP000052982">
    <property type="component" value="Unassembled WGS sequence"/>
</dbReference>
<comment type="subcellular location">
    <subcellularLocation>
        <location evidence="1">Cell membrane</location>
        <topology evidence="1">Multi-pass membrane protein</topology>
    </subcellularLocation>
</comment>
<feature type="transmembrane region" description="Helical" evidence="6">
    <location>
        <begin position="302"/>
        <end position="321"/>
    </location>
</feature>
<organism evidence="8 9">
    <name type="scientific">Streptomyces griseoruber</name>
    <dbReference type="NCBI Taxonomy" id="1943"/>
    <lineage>
        <taxon>Bacteria</taxon>
        <taxon>Bacillati</taxon>
        <taxon>Actinomycetota</taxon>
        <taxon>Actinomycetes</taxon>
        <taxon>Kitasatosporales</taxon>
        <taxon>Streptomycetaceae</taxon>
        <taxon>Streptomyces</taxon>
    </lineage>
</organism>
<dbReference type="GO" id="GO:0022857">
    <property type="term" value="F:transmembrane transporter activity"/>
    <property type="evidence" value="ECO:0007669"/>
    <property type="project" value="InterPro"/>
</dbReference>
<protein>
    <submittedName>
        <fullName evidence="8">MFS transporter</fullName>
    </submittedName>
</protein>
<name>A0A101SLJ4_9ACTN</name>
<evidence type="ECO:0000313" key="8">
    <source>
        <dbReference type="EMBL" id="KUN76389.1"/>
    </source>
</evidence>
<evidence type="ECO:0000256" key="2">
    <source>
        <dbReference type="ARBA" id="ARBA00022692"/>
    </source>
</evidence>
<feature type="transmembrane region" description="Helical" evidence="6">
    <location>
        <begin position="262"/>
        <end position="282"/>
    </location>
</feature>
<sequence length="448" mass="45714">MALSHDAPLGESPAPTPESARAGGPPSTAVTPVAPVTPADASPKASPKLILALAFAQFGAYLAVLTPVMVTLALRVSQIVPEADRGTALGQVLSVGALLAMLGNPVFGALSDRTTSRFGRRRPWLVGGMAAGLVGLLGVALGGSVPVLMAGWAVAQLGINATLAALTSCVPDLIPPQQQARVSGFIGITTSLAMIGGSVLAQVFSGSMALAFLVPGVIGLAAVGCLAVVIKDLPARAGAFEPYGVREFLRSFWVNPRRHPDFAWNFAGRFLVFTGASCVTSYQVYFLMDRLGYDDTAVTGKVLVGTLAMVVSIAAGSLLGGQLSDRSGRRKPYVLGSSLVMAVSLAMIATAQSFGMYVAALVVFGFGEGLYLSVDMALAAAVLPNPEESAKDMGVLNIGNALPQSLVPIVAPAFLAIGGGGNYGALFLFGAVAAVLGALAVQFIRSVK</sequence>
<comment type="caution">
    <text evidence="8">The sequence shown here is derived from an EMBL/GenBank/DDBJ whole genome shotgun (WGS) entry which is preliminary data.</text>
</comment>
<dbReference type="GO" id="GO:0005886">
    <property type="term" value="C:plasma membrane"/>
    <property type="evidence" value="ECO:0007669"/>
    <property type="project" value="UniProtKB-SubCell"/>
</dbReference>
<dbReference type="PROSITE" id="PS50850">
    <property type="entry name" value="MFS"/>
    <property type="match status" value="1"/>
</dbReference>
<dbReference type="PANTHER" id="PTHR23528">
    <property type="match status" value="1"/>
</dbReference>
<dbReference type="Pfam" id="PF07690">
    <property type="entry name" value="MFS_1"/>
    <property type="match status" value="1"/>
</dbReference>
<feature type="transmembrane region" description="Helical" evidence="6">
    <location>
        <begin position="333"/>
        <end position="351"/>
    </location>
</feature>
<feature type="transmembrane region" description="Helical" evidence="6">
    <location>
        <begin position="49"/>
        <end position="76"/>
    </location>
</feature>
<dbReference type="AlphaFoldDB" id="A0A101SLJ4"/>
<evidence type="ECO:0000256" key="6">
    <source>
        <dbReference type="SAM" id="Phobius"/>
    </source>
</evidence>
<dbReference type="InterPro" id="IPR011701">
    <property type="entry name" value="MFS"/>
</dbReference>
<dbReference type="SUPFAM" id="SSF103473">
    <property type="entry name" value="MFS general substrate transporter"/>
    <property type="match status" value="1"/>
</dbReference>
<evidence type="ECO:0000256" key="4">
    <source>
        <dbReference type="ARBA" id="ARBA00023136"/>
    </source>
</evidence>
<dbReference type="InterPro" id="IPR036259">
    <property type="entry name" value="MFS_trans_sf"/>
</dbReference>
<feature type="transmembrane region" description="Helical" evidence="6">
    <location>
        <begin position="210"/>
        <end position="230"/>
    </location>
</feature>
<dbReference type="PANTHER" id="PTHR23528:SF1">
    <property type="entry name" value="MAJOR FACILITATOR SUPERFAMILY (MFS) PROFILE DOMAIN-CONTAINING PROTEIN"/>
    <property type="match status" value="1"/>
</dbReference>
<evidence type="ECO:0000256" key="5">
    <source>
        <dbReference type="SAM" id="MobiDB-lite"/>
    </source>
</evidence>
<dbReference type="Gene3D" id="1.20.1250.20">
    <property type="entry name" value="MFS general substrate transporter like domains"/>
    <property type="match status" value="2"/>
</dbReference>
<feature type="transmembrane region" description="Helical" evidence="6">
    <location>
        <begin position="88"/>
        <end position="111"/>
    </location>
</feature>
<keyword evidence="4 6" id="KW-0472">Membrane</keyword>
<feature type="domain" description="Major facilitator superfamily (MFS) profile" evidence="7">
    <location>
        <begin position="52"/>
        <end position="448"/>
    </location>
</feature>
<feature type="transmembrane region" description="Helical" evidence="6">
    <location>
        <begin position="123"/>
        <end position="143"/>
    </location>
</feature>
<dbReference type="EMBL" id="LMWW01000066">
    <property type="protein sequence ID" value="KUN76389.1"/>
    <property type="molecule type" value="Genomic_DNA"/>
</dbReference>
<feature type="transmembrane region" description="Helical" evidence="6">
    <location>
        <begin position="182"/>
        <end position="204"/>
    </location>
</feature>
<reference evidence="8 9" key="1">
    <citation type="submission" date="2015-10" db="EMBL/GenBank/DDBJ databases">
        <title>Draft genome sequence of Streptomyces griseoruber DSM 40281, type strain for the species Streptomyces griseoruber.</title>
        <authorList>
            <person name="Ruckert C."/>
            <person name="Winkler A."/>
            <person name="Kalinowski J."/>
            <person name="Kampfer P."/>
            <person name="Glaeser S."/>
        </authorList>
    </citation>
    <scope>NUCLEOTIDE SEQUENCE [LARGE SCALE GENOMIC DNA]</scope>
    <source>
        <strain evidence="8 9">DSM 40281</strain>
    </source>
</reference>
<proteinExistence type="predicted"/>
<gene>
    <name evidence="8" type="ORF">AQJ64_38165</name>
</gene>
<evidence type="ECO:0000256" key="3">
    <source>
        <dbReference type="ARBA" id="ARBA00022989"/>
    </source>
</evidence>
<feature type="transmembrane region" description="Helical" evidence="6">
    <location>
        <begin position="395"/>
        <end position="417"/>
    </location>
</feature>
<feature type="region of interest" description="Disordered" evidence="5">
    <location>
        <begin position="1"/>
        <end position="39"/>
    </location>
</feature>
<dbReference type="OrthoDB" id="7584869at2"/>
<keyword evidence="2 6" id="KW-0812">Transmembrane</keyword>
<dbReference type="RefSeq" id="WP_059203374.1">
    <property type="nucleotide sequence ID" value="NZ_KQ948782.1"/>
</dbReference>
<dbReference type="STRING" id="1943.AQJ64_38165"/>
<dbReference type="InterPro" id="IPR020846">
    <property type="entry name" value="MFS_dom"/>
</dbReference>
<feature type="transmembrane region" description="Helical" evidence="6">
    <location>
        <begin position="357"/>
        <end position="383"/>
    </location>
</feature>
<feature type="transmembrane region" description="Helical" evidence="6">
    <location>
        <begin position="423"/>
        <end position="444"/>
    </location>
</feature>
<dbReference type="CDD" id="cd06174">
    <property type="entry name" value="MFS"/>
    <property type="match status" value="1"/>
</dbReference>
<keyword evidence="3 6" id="KW-1133">Transmembrane helix</keyword>
<evidence type="ECO:0000256" key="1">
    <source>
        <dbReference type="ARBA" id="ARBA00004651"/>
    </source>
</evidence>
<evidence type="ECO:0000313" key="9">
    <source>
        <dbReference type="Proteomes" id="UP000052982"/>
    </source>
</evidence>
<feature type="compositionally biased region" description="Low complexity" evidence="5">
    <location>
        <begin position="25"/>
        <end position="39"/>
    </location>
</feature>
<keyword evidence="9" id="KW-1185">Reference proteome</keyword>
<feature type="transmembrane region" description="Helical" evidence="6">
    <location>
        <begin position="149"/>
        <end position="170"/>
    </location>
</feature>